<feature type="region of interest" description="Disordered" evidence="2">
    <location>
        <begin position="193"/>
        <end position="214"/>
    </location>
</feature>
<sequence>MSITPPIPQSDIDEVRFLSPSSSDNEIEAALYKYHGNKDLAVNELLSKAEDQKVSKRSMQPEQMYTPSVNGTYGAPNQSNVTWASAENRFFLWEVCHSAKMKIKEVGVPPLRLDSRGARRSQSVRVQVECGMCHEVLIIQVEATRGMPLRARATCPHCQQLNEFDIPASQQQQQVSPAPVAQQAQPQAFAPSVAYPDNQVNSGAQDQPSMQTQAQYGMPATIQVQQATVAVPPPTLSGANIIRYMHWLVKDAKPGDIFFFHYSGHGAQQEDPLHLEEDGMNETIIPVDAKMSDSRDQIVDLEDLSKILG</sequence>
<keyword evidence="4" id="KW-0645">Protease</keyword>
<dbReference type="OrthoDB" id="3223806at2759"/>
<feature type="region of interest" description="Disordered" evidence="2">
    <location>
        <begin position="168"/>
        <end position="187"/>
    </location>
</feature>
<dbReference type="GO" id="GO:0043130">
    <property type="term" value="F:ubiquitin binding"/>
    <property type="evidence" value="ECO:0007669"/>
    <property type="project" value="InterPro"/>
</dbReference>
<dbReference type="InterPro" id="IPR003892">
    <property type="entry name" value="CUE"/>
</dbReference>
<dbReference type="GO" id="GO:0004197">
    <property type="term" value="F:cysteine-type endopeptidase activity"/>
    <property type="evidence" value="ECO:0007669"/>
    <property type="project" value="InterPro"/>
</dbReference>
<evidence type="ECO:0000259" key="3">
    <source>
        <dbReference type="PROSITE" id="PS51140"/>
    </source>
</evidence>
<dbReference type="PROSITE" id="PS51140">
    <property type="entry name" value="CUE"/>
    <property type="match status" value="1"/>
</dbReference>
<dbReference type="GO" id="GO:0005737">
    <property type="term" value="C:cytoplasm"/>
    <property type="evidence" value="ECO:0007669"/>
    <property type="project" value="TreeGrafter"/>
</dbReference>
<name>A0A7J6MYP0_PERCH</name>
<dbReference type="Gene3D" id="3.40.50.12660">
    <property type="match status" value="1"/>
</dbReference>
<keyword evidence="5" id="KW-1185">Reference proteome</keyword>
<evidence type="ECO:0000256" key="2">
    <source>
        <dbReference type="SAM" id="MobiDB-lite"/>
    </source>
</evidence>
<organism evidence="4 5">
    <name type="scientific">Perkinsus chesapeaki</name>
    <name type="common">Clam parasite</name>
    <name type="synonym">Perkinsus andrewsi</name>
    <dbReference type="NCBI Taxonomy" id="330153"/>
    <lineage>
        <taxon>Eukaryota</taxon>
        <taxon>Sar</taxon>
        <taxon>Alveolata</taxon>
        <taxon>Perkinsozoa</taxon>
        <taxon>Perkinsea</taxon>
        <taxon>Perkinsida</taxon>
        <taxon>Perkinsidae</taxon>
        <taxon>Perkinsus</taxon>
    </lineage>
</organism>
<evidence type="ECO:0000313" key="5">
    <source>
        <dbReference type="Proteomes" id="UP000591131"/>
    </source>
</evidence>
<dbReference type="Proteomes" id="UP000591131">
    <property type="component" value="Unassembled WGS sequence"/>
</dbReference>
<dbReference type="AlphaFoldDB" id="A0A7J6MYP0"/>
<feature type="compositionally biased region" description="Polar residues" evidence="2">
    <location>
        <begin position="198"/>
        <end position="214"/>
    </location>
</feature>
<dbReference type="PANTHER" id="PTHR48104">
    <property type="entry name" value="METACASPASE-4"/>
    <property type="match status" value="1"/>
</dbReference>
<keyword evidence="4" id="KW-0378">Hydrolase</keyword>
<proteinExistence type="inferred from homology"/>
<evidence type="ECO:0000256" key="1">
    <source>
        <dbReference type="ARBA" id="ARBA00009005"/>
    </source>
</evidence>
<protein>
    <submittedName>
        <fullName evidence="4">Ca(2+)-dependent cysteine protease</fullName>
    </submittedName>
</protein>
<dbReference type="EMBL" id="JAAPAO010000029">
    <property type="protein sequence ID" value="KAF4676752.1"/>
    <property type="molecule type" value="Genomic_DNA"/>
</dbReference>
<dbReference type="Pfam" id="PF00656">
    <property type="entry name" value="Peptidase_C14"/>
    <property type="match status" value="1"/>
</dbReference>
<dbReference type="GO" id="GO:0006508">
    <property type="term" value="P:proteolysis"/>
    <property type="evidence" value="ECO:0007669"/>
    <property type="project" value="UniProtKB-KW"/>
</dbReference>
<evidence type="ECO:0000313" key="4">
    <source>
        <dbReference type="EMBL" id="KAF4676752.1"/>
    </source>
</evidence>
<dbReference type="PANTHER" id="PTHR48104:SF30">
    <property type="entry name" value="METACASPASE-1"/>
    <property type="match status" value="1"/>
</dbReference>
<dbReference type="InterPro" id="IPR050452">
    <property type="entry name" value="Metacaspase"/>
</dbReference>
<accession>A0A7J6MYP0</accession>
<comment type="similarity">
    <text evidence="1">Belongs to the peptidase C14B family.</text>
</comment>
<gene>
    <name evidence="4" type="primary">MCA1_2</name>
    <name evidence="4" type="ORF">FOL47_005173</name>
</gene>
<feature type="domain" description="CUE" evidence="3">
    <location>
        <begin position="7"/>
        <end position="51"/>
    </location>
</feature>
<reference evidence="4 5" key="1">
    <citation type="submission" date="2020-04" db="EMBL/GenBank/DDBJ databases">
        <title>Perkinsus chesapeaki whole genome sequence.</title>
        <authorList>
            <person name="Bogema D.R."/>
        </authorList>
    </citation>
    <scope>NUCLEOTIDE SEQUENCE [LARGE SCALE GENOMIC DNA]</scope>
    <source>
        <strain evidence="4">ATCC PRA-425</strain>
    </source>
</reference>
<dbReference type="InterPro" id="IPR011600">
    <property type="entry name" value="Pept_C14_caspase"/>
</dbReference>
<comment type="caution">
    <text evidence="4">The sequence shown here is derived from an EMBL/GenBank/DDBJ whole genome shotgun (WGS) entry which is preliminary data.</text>
</comment>